<evidence type="ECO:0000313" key="2">
    <source>
        <dbReference type="Proteomes" id="UP000006038"/>
    </source>
</evidence>
<evidence type="ECO:0000313" key="1">
    <source>
        <dbReference type="EnsemblPlants" id="OB01G24580.1"/>
    </source>
</evidence>
<organism evidence="1">
    <name type="scientific">Oryza brachyantha</name>
    <name type="common">malo sina</name>
    <dbReference type="NCBI Taxonomy" id="4533"/>
    <lineage>
        <taxon>Eukaryota</taxon>
        <taxon>Viridiplantae</taxon>
        <taxon>Streptophyta</taxon>
        <taxon>Embryophyta</taxon>
        <taxon>Tracheophyta</taxon>
        <taxon>Spermatophyta</taxon>
        <taxon>Magnoliopsida</taxon>
        <taxon>Liliopsida</taxon>
        <taxon>Poales</taxon>
        <taxon>Poaceae</taxon>
        <taxon>BOP clade</taxon>
        <taxon>Oryzoideae</taxon>
        <taxon>Oryzeae</taxon>
        <taxon>Oryzinae</taxon>
        <taxon>Oryza</taxon>
    </lineage>
</organism>
<dbReference type="EnsemblPlants" id="OB01G24580.1">
    <property type="protein sequence ID" value="OB01G24580.1"/>
    <property type="gene ID" value="OB01G24580"/>
</dbReference>
<dbReference type="Gramene" id="OB01G24580.1">
    <property type="protein sequence ID" value="OB01G24580.1"/>
    <property type="gene ID" value="OB01G24580"/>
</dbReference>
<reference evidence="1" key="2">
    <citation type="submission" date="2013-04" db="UniProtKB">
        <authorList>
            <consortium name="EnsemblPlants"/>
        </authorList>
    </citation>
    <scope>IDENTIFICATION</scope>
</reference>
<sequence>MVTVAGAYRRRERRGGVRVRAARLLRRGGGGEVAGSTYGVLERGKSLDASLPIRFSSEGADNLIVNDCLNRQVHRVSAQESTVCLMDTVS</sequence>
<reference evidence="1" key="1">
    <citation type="journal article" date="2013" name="Nat. Commun.">
        <title>Whole-genome sequencing of Oryza brachyantha reveals mechanisms underlying Oryza genome evolution.</title>
        <authorList>
            <person name="Chen J."/>
            <person name="Huang Q."/>
            <person name="Gao D."/>
            <person name="Wang J."/>
            <person name="Lang Y."/>
            <person name="Liu T."/>
            <person name="Li B."/>
            <person name="Bai Z."/>
            <person name="Luis Goicoechea J."/>
            <person name="Liang C."/>
            <person name="Chen C."/>
            <person name="Zhang W."/>
            <person name="Sun S."/>
            <person name="Liao Y."/>
            <person name="Zhang X."/>
            <person name="Yang L."/>
            <person name="Song C."/>
            <person name="Wang M."/>
            <person name="Shi J."/>
            <person name="Liu G."/>
            <person name="Liu J."/>
            <person name="Zhou H."/>
            <person name="Zhou W."/>
            <person name="Yu Q."/>
            <person name="An N."/>
            <person name="Chen Y."/>
            <person name="Cai Q."/>
            <person name="Wang B."/>
            <person name="Liu B."/>
            <person name="Min J."/>
            <person name="Huang Y."/>
            <person name="Wu H."/>
            <person name="Li Z."/>
            <person name="Zhang Y."/>
            <person name="Yin Y."/>
            <person name="Song W."/>
            <person name="Jiang J."/>
            <person name="Jackson S.A."/>
            <person name="Wing R.A."/>
            <person name="Wang J."/>
            <person name="Chen M."/>
        </authorList>
    </citation>
    <scope>NUCLEOTIDE SEQUENCE [LARGE SCALE GENOMIC DNA]</scope>
    <source>
        <strain evidence="1">cv. IRGC 101232</strain>
    </source>
</reference>
<dbReference type="HOGENOM" id="CLU_2444357_0_0_1"/>
<accession>J3KZQ2</accession>
<keyword evidence="2" id="KW-1185">Reference proteome</keyword>
<dbReference type="Proteomes" id="UP000006038">
    <property type="component" value="Chromosome 1"/>
</dbReference>
<protein>
    <submittedName>
        <fullName evidence="1">Uncharacterized protein</fullName>
    </submittedName>
</protein>
<dbReference type="AlphaFoldDB" id="J3KZQ2"/>
<proteinExistence type="predicted"/>
<name>J3KZQ2_ORYBR</name>